<dbReference type="Gene3D" id="3.30.465.10">
    <property type="match status" value="2"/>
</dbReference>
<keyword evidence="3" id="KW-0274">FAD</keyword>
<evidence type="ECO:0000313" key="7">
    <source>
        <dbReference type="Proteomes" id="UP001433268"/>
    </source>
</evidence>
<dbReference type="InterPro" id="IPR016169">
    <property type="entry name" value="FAD-bd_PCMH_sub2"/>
</dbReference>
<organism evidence="6 7">
    <name type="scientific">Apiospora hydei</name>
    <dbReference type="NCBI Taxonomy" id="1337664"/>
    <lineage>
        <taxon>Eukaryota</taxon>
        <taxon>Fungi</taxon>
        <taxon>Dikarya</taxon>
        <taxon>Ascomycota</taxon>
        <taxon>Pezizomycotina</taxon>
        <taxon>Sordariomycetes</taxon>
        <taxon>Xylariomycetidae</taxon>
        <taxon>Amphisphaeriales</taxon>
        <taxon>Apiosporaceae</taxon>
        <taxon>Apiospora</taxon>
    </lineage>
</organism>
<evidence type="ECO:0000256" key="3">
    <source>
        <dbReference type="ARBA" id="ARBA00022827"/>
    </source>
</evidence>
<evidence type="ECO:0000313" key="6">
    <source>
        <dbReference type="EMBL" id="KAK8063022.1"/>
    </source>
</evidence>
<reference evidence="6 7" key="1">
    <citation type="submission" date="2023-01" db="EMBL/GenBank/DDBJ databases">
        <title>Analysis of 21 Apiospora genomes using comparative genomics revels a genus with tremendous synthesis potential of carbohydrate active enzymes and secondary metabolites.</title>
        <authorList>
            <person name="Sorensen T."/>
        </authorList>
    </citation>
    <scope>NUCLEOTIDE SEQUENCE [LARGE SCALE GENOMIC DNA]</scope>
    <source>
        <strain evidence="6 7">CBS 114990</strain>
    </source>
</reference>
<dbReference type="Proteomes" id="UP001433268">
    <property type="component" value="Unassembled WGS sequence"/>
</dbReference>
<sequence>MPCYAVATSFESVCQSLEASYSLDVVLPSDSNYANLSEENWSQTTWKTPACILRPESAEQIATVLPQLVAGNISFAVRSGGHLPSPGAANIDKGVLIDLSKFDHVTFDAEKEAASIGAGQRWLNVYTQLDKYNVTVVGGRVTDVGVGGLTLGNLFWALKGGINNFGIVTSMVLRTYPIRQVWAGVKGYAVEQIPALFDALLEYQSTPNKDPYANLMIQGFATNASLGVAHSSSLTLSRIDQRATSFKPDAALYKKIANIAAHSPHLDAIRSAAAGSQAFGLQPISASLVEAGRARGGGNALGLEAANQTWMVLTSGWWSAEDDAVVHGATRSMVDDIESASRRARRYVEYIFMNDAGADQAVIAHYGARNVARLRGCRRRMILAWSFRRLVPGGFKLP</sequence>
<evidence type="ECO:0000259" key="5">
    <source>
        <dbReference type="PROSITE" id="PS51387"/>
    </source>
</evidence>
<comment type="similarity">
    <text evidence="1">Belongs to the oxygen-dependent FAD-linked oxidoreductase family.</text>
</comment>
<proteinExistence type="inferred from homology"/>
<dbReference type="EMBL" id="JAQQWN010000010">
    <property type="protein sequence ID" value="KAK8063022.1"/>
    <property type="molecule type" value="Genomic_DNA"/>
</dbReference>
<evidence type="ECO:0000256" key="1">
    <source>
        <dbReference type="ARBA" id="ARBA00005466"/>
    </source>
</evidence>
<dbReference type="PROSITE" id="PS51387">
    <property type="entry name" value="FAD_PCMH"/>
    <property type="match status" value="1"/>
</dbReference>
<dbReference type="RefSeq" id="XP_066661621.1">
    <property type="nucleotide sequence ID" value="XM_066819433.1"/>
</dbReference>
<dbReference type="InterPro" id="IPR050416">
    <property type="entry name" value="FAD-linked_Oxidoreductase"/>
</dbReference>
<keyword evidence="2" id="KW-0285">Flavoprotein</keyword>
<evidence type="ECO:0000256" key="2">
    <source>
        <dbReference type="ARBA" id="ARBA00022630"/>
    </source>
</evidence>
<accession>A0ABR1UWH6</accession>
<feature type="domain" description="FAD-binding PCMH-type" evidence="5">
    <location>
        <begin position="45"/>
        <end position="239"/>
    </location>
</feature>
<comment type="caution">
    <text evidence="6">The sequence shown here is derived from an EMBL/GenBank/DDBJ whole genome shotgun (WGS) entry which is preliminary data.</text>
</comment>
<evidence type="ECO:0000256" key="4">
    <source>
        <dbReference type="ARBA" id="ARBA00023002"/>
    </source>
</evidence>
<dbReference type="GeneID" id="92052493"/>
<gene>
    <name evidence="6" type="ORF">PG997_015119</name>
</gene>
<dbReference type="InterPro" id="IPR006094">
    <property type="entry name" value="Oxid_FAD_bind_N"/>
</dbReference>
<dbReference type="Gene3D" id="3.40.462.20">
    <property type="match status" value="1"/>
</dbReference>
<dbReference type="InterPro" id="IPR016166">
    <property type="entry name" value="FAD-bd_PCMH"/>
</dbReference>
<name>A0ABR1UWH6_9PEZI</name>
<dbReference type="PANTHER" id="PTHR42973">
    <property type="entry name" value="BINDING OXIDOREDUCTASE, PUTATIVE (AFU_ORTHOLOGUE AFUA_1G17690)-RELATED"/>
    <property type="match status" value="1"/>
</dbReference>
<keyword evidence="4" id="KW-0560">Oxidoreductase</keyword>
<dbReference type="Pfam" id="PF01565">
    <property type="entry name" value="FAD_binding_4"/>
    <property type="match status" value="1"/>
</dbReference>
<dbReference type="SUPFAM" id="SSF56176">
    <property type="entry name" value="FAD-binding/transporter-associated domain-like"/>
    <property type="match status" value="1"/>
</dbReference>
<dbReference type="PANTHER" id="PTHR42973:SF53">
    <property type="entry name" value="FAD-BINDING PCMH-TYPE DOMAIN-CONTAINING PROTEIN-RELATED"/>
    <property type="match status" value="1"/>
</dbReference>
<keyword evidence="7" id="KW-1185">Reference proteome</keyword>
<protein>
    <submittedName>
        <fullName evidence="6">FAD-binding oxidoreductase</fullName>
    </submittedName>
</protein>
<dbReference type="InterPro" id="IPR036318">
    <property type="entry name" value="FAD-bd_PCMH-like_sf"/>
</dbReference>